<evidence type="ECO:0000256" key="9">
    <source>
        <dbReference type="HAMAP-Rule" id="MF_00020"/>
    </source>
</evidence>
<sequence length="404" mass="43976">MQGMHKILSKGTAMQNPILVLNCGSSSIKYALLSNDSSERVAGLAENLGLDTARIKHTDLNGEKVEISLAGANHQWALQKILGLLAAYKPVAVGHRVVHGGREFSHAEKVNDHVLAEVKRLKVLAPLHNPAHALGIEAVEKIYPDLPQVVVFDTAFHQTMPAKAYRYAIPKDLYNEHYIRRYGFHGSSHAYVSHRADSLTPHNQANGWITVHLGNGCSLTAVYDGKSLDTSMGLTPLEGVVMGTRSGDVDPSLHIHLHRILGYSLDQIDTILNKQSGLLGISGISSDMRTVEQAANEGNEDAKLAIEIFCYKAARYIASLSCALPTFTGLVFTGGIGENSASIRQKILQNLPHFGIKANLDKNAELSRGAEGSFHQADSLLQLWVIPTDEEYQIAKETKEVLGL</sequence>
<dbReference type="GO" id="GO:0006083">
    <property type="term" value="P:acetate metabolic process"/>
    <property type="evidence" value="ECO:0007669"/>
    <property type="project" value="TreeGrafter"/>
</dbReference>
<dbReference type="PRINTS" id="PR00471">
    <property type="entry name" value="ACETATEKNASE"/>
</dbReference>
<dbReference type="Proteomes" id="UP000255230">
    <property type="component" value="Unassembled WGS sequence"/>
</dbReference>
<keyword evidence="5 9" id="KW-0547">Nucleotide-binding</keyword>
<comment type="cofactor">
    <cofactor evidence="9">
        <name>Mg(2+)</name>
        <dbReference type="ChEBI" id="CHEBI:18420"/>
    </cofactor>
    <cofactor evidence="9">
        <name>Mn(2+)</name>
        <dbReference type="ChEBI" id="CHEBI:29035"/>
    </cofactor>
    <text evidence="9">Mg(2+). Can also accept Mn(2+).</text>
</comment>
<dbReference type="PROSITE" id="PS01075">
    <property type="entry name" value="ACETATE_KINASE_1"/>
    <property type="match status" value="1"/>
</dbReference>
<feature type="binding site" evidence="9">
    <location>
        <position position="22"/>
    </location>
    <ligand>
        <name>Mg(2+)</name>
        <dbReference type="ChEBI" id="CHEBI:18420"/>
    </ligand>
</feature>
<evidence type="ECO:0000256" key="2">
    <source>
        <dbReference type="ARBA" id="ARBA00022490"/>
    </source>
</evidence>
<feature type="binding site" evidence="9">
    <location>
        <begin position="212"/>
        <end position="216"/>
    </location>
    <ligand>
        <name>ATP</name>
        <dbReference type="ChEBI" id="CHEBI:30616"/>
    </ligand>
</feature>
<feature type="binding site" evidence="9">
    <location>
        <position position="390"/>
    </location>
    <ligand>
        <name>Mg(2+)</name>
        <dbReference type="ChEBI" id="CHEBI:18420"/>
    </ligand>
</feature>
<feature type="active site" description="Proton donor/acceptor" evidence="9">
    <location>
        <position position="153"/>
    </location>
</feature>
<dbReference type="PANTHER" id="PTHR21060:SF21">
    <property type="entry name" value="ACETATE KINASE"/>
    <property type="match status" value="1"/>
</dbReference>
<organism evidence="11 12">
    <name type="scientific">Faucicola osloensis</name>
    <name type="common">Moraxella osloensis</name>
    <dbReference type="NCBI Taxonomy" id="34062"/>
    <lineage>
        <taxon>Bacteria</taxon>
        <taxon>Pseudomonadati</taxon>
        <taxon>Pseudomonadota</taxon>
        <taxon>Gammaproteobacteria</taxon>
        <taxon>Moraxellales</taxon>
        <taxon>Moraxellaceae</taxon>
        <taxon>Faucicola</taxon>
    </lineage>
</organism>
<feature type="binding site" evidence="9">
    <location>
        <begin position="335"/>
        <end position="339"/>
    </location>
    <ligand>
        <name>ATP</name>
        <dbReference type="ChEBI" id="CHEBI:30616"/>
    </ligand>
</feature>
<gene>
    <name evidence="11" type="primary">ackA_1</name>
    <name evidence="9" type="synonym">ackA</name>
    <name evidence="11" type="ORF">NCTC10465_00711</name>
</gene>
<dbReference type="GO" id="GO:0000287">
    <property type="term" value="F:magnesium ion binding"/>
    <property type="evidence" value="ECO:0007669"/>
    <property type="project" value="UniProtKB-UniRule"/>
</dbReference>
<feature type="binding site" evidence="9">
    <location>
        <position position="29"/>
    </location>
    <ligand>
        <name>ATP</name>
        <dbReference type="ChEBI" id="CHEBI:30616"/>
    </ligand>
</feature>
<name>A0A378Q974_FAUOS</name>
<evidence type="ECO:0000256" key="1">
    <source>
        <dbReference type="ARBA" id="ARBA00008748"/>
    </source>
</evidence>
<keyword evidence="3 9" id="KW-0808">Transferase</keyword>
<evidence type="ECO:0000256" key="5">
    <source>
        <dbReference type="ARBA" id="ARBA00022741"/>
    </source>
</evidence>
<dbReference type="AlphaFoldDB" id="A0A378Q974"/>
<dbReference type="PIRSF" id="PIRSF000722">
    <property type="entry name" value="Acetate_prop_kin"/>
    <property type="match status" value="1"/>
</dbReference>
<evidence type="ECO:0000256" key="7">
    <source>
        <dbReference type="ARBA" id="ARBA00022840"/>
    </source>
</evidence>
<evidence type="ECO:0000313" key="11">
    <source>
        <dbReference type="EMBL" id="STY96944.1"/>
    </source>
</evidence>
<dbReference type="InterPro" id="IPR004372">
    <property type="entry name" value="Ac/propionate_kinase"/>
</dbReference>
<keyword evidence="6 9" id="KW-0418">Kinase</keyword>
<dbReference type="EMBL" id="UGPY01000001">
    <property type="protein sequence ID" value="STY96944.1"/>
    <property type="molecule type" value="Genomic_DNA"/>
</dbReference>
<feature type="site" description="Transition state stabilizer" evidence="9">
    <location>
        <position position="245"/>
    </location>
</feature>
<protein>
    <recommendedName>
        <fullName evidence="9">Acetate kinase</fullName>
        <ecNumber evidence="9">2.7.2.1</ecNumber>
    </recommendedName>
    <alternativeName>
        <fullName evidence="9">Acetokinase</fullName>
    </alternativeName>
</protein>
<feature type="site" description="Transition state stabilizer" evidence="9">
    <location>
        <position position="185"/>
    </location>
</feature>
<comment type="pathway">
    <text evidence="9">Metabolic intermediate biosynthesis; acetyl-CoA biosynthesis; acetyl-CoA from acetate: step 1/2.</text>
</comment>
<keyword evidence="2 9" id="KW-0963">Cytoplasm</keyword>
<dbReference type="EC" id="2.7.2.1" evidence="9"/>
<dbReference type="NCBIfam" id="TIGR00016">
    <property type="entry name" value="ackA"/>
    <property type="match status" value="1"/>
</dbReference>
<accession>A0A378Q974</accession>
<evidence type="ECO:0000256" key="3">
    <source>
        <dbReference type="ARBA" id="ARBA00022679"/>
    </source>
</evidence>
<evidence type="ECO:0000256" key="8">
    <source>
        <dbReference type="ARBA" id="ARBA00022842"/>
    </source>
</evidence>
<comment type="subcellular location">
    <subcellularLocation>
        <location evidence="9">Cytoplasm</location>
    </subcellularLocation>
</comment>
<dbReference type="Pfam" id="PF00871">
    <property type="entry name" value="Acetate_kinase"/>
    <property type="match status" value="1"/>
</dbReference>
<dbReference type="HAMAP" id="MF_00020">
    <property type="entry name" value="Acetate_kinase"/>
    <property type="match status" value="1"/>
</dbReference>
<keyword evidence="7 9" id="KW-0067">ATP-binding</keyword>
<dbReference type="UniPathway" id="UPA00340">
    <property type="reaction ID" value="UER00458"/>
</dbReference>
<keyword evidence="4 9" id="KW-0479">Metal-binding</keyword>
<dbReference type="InterPro" id="IPR023865">
    <property type="entry name" value="Aliphatic_acid_kinase_CS"/>
</dbReference>
<dbReference type="CDD" id="cd24010">
    <property type="entry name" value="ASKHA_NBD_AcK_PK"/>
    <property type="match status" value="1"/>
</dbReference>
<keyword evidence="12" id="KW-1185">Reference proteome</keyword>
<dbReference type="InterPro" id="IPR043129">
    <property type="entry name" value="ATPase_NBD"/>
</dbReference>
<dbReference type="GO" id="GO:0005829">
    <property type="term" value="C:cytosol"/>
    <property type="evidence" value="ECO:0007669"/>
    <property type="project" value="TreeGrafter"/>
</dbReference>
<feature type="binding site" evidence="9">
    <location>
        <position position="96"/>
    </location>
    <ligand>
        <name>substrate</name>
    </ligand>
</feature>
<evidence type="ECO:0000256" key="6">
    <source>
        <dbReference type="ARBA" id="ARBA00022777"/>
    </source>
</evidence>
<dbReference type="Gene3D" id="3.30.420.40">
    <property type="match status" value="2"/>
</dbReference>
<comment type="catalytic activity">
    <reaction evidence="9">
        <text>acetate + ATP = acetyl phosphate + ADP</text>
        <dbReference type="Rhea" id="RHEA:11352"/>
        <dbReference type="ChEBI" id="CHEBI:22191"/>
        <dbReference type="ChEBI" id="CHEBI:30089"/>
        <dbReference type="ChEBI" id="CHEBI:30616"/>
        <dbReference type="ChEBI" id="CHEBI:456216"/>
        <dbReference type="EC" id="2.7.2.1"/>
    </reaction>
</comment>
<dbReference type="GO" id="GO:0005524">
    <property type="term" value="F:ATP binding"/>
    <property type="evidence" value="ECO:0007669"/>
    <property type="project" value="UniProtKB-KW"/>
</dbReference>
<evidence type="ECO:0000256" key="4">
    <source>
        <dbReference type="ARBA" id="ARBA00022723"/>
    </source>
</evidence>
<feature type="binding site" evidence="9">
    <location>
        <begin position="287"/>
        <end position="289"/>
    </location>
    <ligand>
        <name>ATP</name>
        <dbReference type="ChEBI" id="CHEBI:30616"/>
    </ligand>
</feature>
<evidence type="ECO:0000313" key="12">
    <source>
        <dbReference type="Proteomes" id="UP000255230"/>
    </source>
</evidence>
<comment type="function">
    <text evidence="9">Catalyzes the formation of acetyl phosphate from acetate and ATP. Can also catalyze the reverse reaction.</text>
</comment>
<keyword evidence="8 9" id="KW-0460">Magnesium</keyword>
<dbReference type="InterPro" id="IPR000890">
    <property type="entry name" value="Aliphatic_acid_kin_short-chain"/>
</dbReference>
<proteinExistence type="inferred from homology"/>
<evidence type="ECO:0000256" key="10">
    <source>
        <dbReference type="RuleBase" id="RU003835"/>
    </source>
</evidence>
<dbReference type="PANTHER" id="PTHR21060">
    <property type="entry name" value="ACETATE KINASE"/>
    <property type="match status" value="1"/>
</dbReference>
<dbReference type="SUPFAM" id="SSF53067">
    <property type="entry name" value="Actin-like ATPase domain"/>
    <property type="match status" value="2"/>
</dbReference>
<dbReference type="GO" id="GO:0006085">
    <property type="term" value="P:acetyl-CoA biosynthetic process"/>
    <property type="evidence" value="ECO:0007669"/>
    <property type="project" value="UniProtKB-UniRule"/>
</dbReference>
<comment type="subunit">
    <text evidence="9">Homodimer.</text>
</comment>
<comment type="similarity">
    <text evidence="1 9 10">Belongs to the acetokinase family.</text>
</comment>
<reference evidence="11 12" key="1">
    <citation type="submission" date="2018-06" db="EMBL/GenBank/DDBJ databases">
        <authorList>
            <consortium name="Pathogen Informatics"/>
            <person name="Doyle S."/>
        </authorList>
    </citation>
    <scope>NUCLEOTIDE SEQUENCE [LARGE SCALE GENOMIC DNA]</scope>
    <source>
        <strain evidence="11 12">NCTC10465</strain>
    </source>
</reference>
<dbReference type="GO" id="GO:0008776">
    <property type="term" value="F:acetate kinase activity"/>
    <property type="evidence" value="ECO:0007669"/>
    <property type="project" value="UniProtKB-UniRule"/>
</dbReference>